<dbReference type="InterPro" id="IPR036866">
    <property type="entry name" value="RibonucZ/Hydroxyglut_hydro"/>
</dbReference>
<dbReference type="Gene3D" id="3.60.15.10">
    <property type="entry name" value="Ribonuclease Z/Hydroxyacylglutathione hydrolase-like"/>
    <property type="match status" value="1"/>
</dbReference>
<dbReference type="AlphaFoldDB" id="A0A135L4S9"/>
<dbReference type="EMBL" id="LSKU01000001">
    <property type="protein sequence ID" value="KXG43971.1"/>
    <property type="molecule type" value="Genomic_DNA"/>
</dbReference>
<name>A0A135L4S9_9BACI</name>
<reference evidence="2 3" key="1">
    <citation type="submission" date="2016-02" db="EMBL/GenBank/DDBJ databases">
        <title>Draft Genome for Tepidibacillus decaturensis nov. sp. Strain Z9, an Anaerobic, Moderately Thermophilic and Heterotrophic Bacterium from Deep Subsurface of the Illinois Basin, USA.</title>
        <authorList>
            <person name="Dong Y."/>
            <person name="Chang J.Y."/>
            <person name="Sanford R."/>
            <person name="Fouke B.W."/>
        </authorList>
    </citation>
    <scope>NUCLEOTIDE SEQUENCE [LARGE SCALE GENOMIC DNA]</scope>
    <source>
        <strain evidence="2 3">Z9</strain>
    </source>
</reference>
<sequence>MNRLQTNLENQNIKLISLNLPTPFPVGDVHAYLLLGDKITLIDAGIKTEQAWKSLIYQINENGIRLKDIDQVLLTHHHVDHIGLLDILRQHHSKLKVYAHQWTIPWVEKEPIFNQQLTLFYEKLYLENGLSKDQVQRIKSFNQYLNQFMDPVSDIELIEDGSSLPHLPNWKVLHTPGHSQGHIVLYHEKKGILIAGDFILENTSSGIFVEPILINNLFSRAKSGIDYLHSLEKIKGLKIEKVYSGHGKVIVNLDEMIDRQFSRFKQRSEQLKEILEQGSFTVYDLMRKVYPNRYEKHLNLFFSEILSFLDYLEYNGEISSFRQDHLIKYQLKM</sequence>
<dbReference type="SUPFAM" id="SSF56281">
    <property type="entry name" value="Metallo-hydrolase/oxidoreductase"/>
    <property type="match status" value="1"/>
</dbReference>
<proteinExistence type="predicted"/>
<comment type="caution">
    <text evidence="2">The sequence shown here is derived from an EMBL/GenBank/DDBJ whole genome shotgun (WGS) entry which is preliminary data.</text>
</comment>
<dbReference type="Proteomes" id="UP000070352">
    <property type="component" value="Unassembled WGS sequence"/>
</dbReference>
<evidence type="ECO:0000313" key="3">
    <source>
        <dbReference type="Proteomes" id="UP000070352"/>
    </source>
</evidence>
<gene>
    <name evidence="2" type="ORF">U473_08090</name>
</gene>
<accession>A0A135L4S9</accession>
<dbReference type="OrthoDB" id="2971563at2"/>
<dbReference type="RefSeq" id="WP_068725130.1">
    <property type="nucleotide sequence ID" value="NZ_LSKU01000001.1"/>
</dbReference>
<dbReference type="STRING" id="1413211.U473_08090"/>
<organism evidence="2 3">
    <name type="scientific">Tepidibacillus decaturensis</name>
    <dbReference type="NCBI Taxonomy" id="1413211"/>
    <lineage>
        <taxon>Bacteria</taxon>
        <taxon>Bacillati</taxon>
        <taxon>Bacillota</taxon>
        <taxon>Bacilli</taxon>
        <taxon>Bacillales</taxon>
        <taxon>Bacillaceae</taxon>
        <taxon>Tepidibacillus</taxon>
    </lineage>
</organism>
<feature type="domain" description="Metallo-beta-lactamase" evidence="1">
    <location>
        <begin position="28"/>
        <end position="246"/>
    </location>
</feature>
<keyword evidence="3" id="KW-1185">Reference proteome</keyword>
<protein>
    <recommendedName>
        <fullName evidence="1">Metallo-beta-lactamase domain-containing protein</fullName>
    </recommendedName>
</protein>
<evidence type="ECO:0000313" key="2">
    <source>
        <dbReference type="EMBL" id="KXG43971.1"/>
    </source>
</evidence>
<dbReference type="CDD" id="cd07721">
    <property type="entry name" value="yflN-like_MBL-fold"/>
    <property type="match status" value="1"/>
</dbReference>
<dbReference type="InterPro" id="IPR001279">
    <property type="entry name" value="Metallo-B-lactamas"/>
</dbReference>
<dbReference type="PANTHER" id="PTHR23131">
    <property type="entry name" value="ENDORIBONUCLEASE LACTB2"/>
    <property type="match status" value="1"/>
</dbReference>
<dbReference type="SMART" id="SM00849">
    <property type="entry name" value="Lactamase_B"/>
    <property type="match status" value="1"/>
</dbReference>
<dbReference type="InterPro" id="IPR050662">
    <property type="entry name" value="Sec-metab_biosynth-thioest"/>
</dbReference>
<dbReference type="Pfam" id="PF00753">
    <property type="entry name" value="Lactamase_B"/>
    <property type="match status" value="1"/>
</dbReference>
<dbReference type="PANTHER" id="PTHR23131:SF4">
    <property type="entry name" value="METALLO-BETA-LACTAMASE SUPERFAMILY POTEIN"/>
    <property type="match status" value="1"/>
</dbReference>
<evidence type="ECO:0000259" key="1">
    <source>
        <dbReference type="SMART" id="SM00849"/>
    </source>
</evidence>